<dbReference type="CDD" id="cd11304">
    <property type="entry name" value="Cadherin_repeat"/>
    <property type="match status" value="4"/>
</dbReference>
<feature type="domain" description="Cadherin" evidence="9">
    <location>
        <begin position="294"/>
        <end position="415"/>
    </location>
</feature>
<dbReference type="GO" id="GO:0016342">
    <property type="term" value="C:catenin complex"/>
    <property type="evidence" value="ECO:0007669"/>
    <property type="project" value="TreeGrafter"/>
</dbReference>
<evidence type="ECO:0000256" key="7">
    <source>
        <dbReference type="ARBA" id="ARBA00023136"/>
    </source>
</evidence>
<dbReference type="InterPro" id="IPR002126">
    <property type="entry name" value="Cadherin-like_dom"/>
</dbReference>
<comment type="subcellular location">
    <subcellularLocation>
        <location evidence="1">Membrane</location>
    </subcellularLocation>
</comment>
<dbReference type="InterPro" id="IPR039808">
    <property type="entry name" value="Cadherin"/>
</dbReference>
<evidence type="ECO:0000259" key="9">
    <source>
        <dbReference type="PROSITE" id="PS50268"/>
    </source>
</evidence>
<dbReference type="SUPFAM" id="SSF49313">
    <property type="entry name" value="Cadherin-like"/>
    <property type="match status" value="6"/>
</dbReference>
<dbReference type="Gene3D" id="2.60.40.60">
    <property type="entry name" value="Cadherins"/>
    <property type="match status" value="6"/>
</dbReference>
<proteinExistence type="predicted"/>
<evidence type="ECO:0000313" key="11">
    <source>
        <dbReference type="WBParaSite" id="nRc.2.0.1.t05040-RA"/>
    </source>
</evidence>
<keyword evidence="10" id="KW-1185">Reference proteome</keyword>
<name>A0A915HUI9_ROMCU</name>
<feature type="domain" description="Cadherin" evidence="9">
    <location>
        <begin position="190"/>
        <end position="293"/>
    </location>
</feature>
<evidence type="ECO:0000256" key="1">
    <source>
        <dbReference type="ARBA" id="ARBA00004370"/>
    </source>
</evidence>
<dbReference type="GO" id="GO:0008013">
    <property type="term" value="F:beta-catenin binding"/>
    <property type="evidence" value="ECO:0007669"/>
    <property type="project" value="TreeGrafter"/>
</dbReference>
<dbReference type="SMART" id="SM00112">
    <property type="entry name" value="CA"/>
    <property type="match status" value="5"/>
</dbReference>
<dbReference type="GO" id="GO:0007156">
    <property type="term" value="P:homophilic cell adhesion via plasma membrane adhesion molecules"/>
    <property type="evidence" value="ECO:0007669"/>
    <property type="project" value="InterPro"/>
</dbReference>
<dbReference type="AlphaFoldDB" id="A0A915HUI9"/>
<evidence type="ECO:0000256" key="4">
    <source>
        <dbReference type="ARBA" id="ARBA00022737"/>
    </source>
</evidence>
<dbReference type="GO" id="GO:0009653">
    <property type="term" value="P:anatomical structure morphogenesis"/>
    <property type="evidence" value="ECO:0007669"/>
    <property type="project" value="UniProtKB-ARBA"/>
</dbReference>
<dbReference type="PRINTS" id="PR00205">
    <property type="entry name" value="CADHERIN"/>
</dbReference>
<dbReference type="FunFam" id="2.60.40.60:FF:000020">
    <property type="entry name" value="Dachsous cadherin-related 1b"/>
    <property type="match status" value="1"/>
</dbReference>
<dbReference type="InterPro" id="IPR020894">
    <property type="entry name" value="Cadherin_CS"/>
</dbReference>
<dbReference type="PROSITE" id="PS50268">
    <property type="entry name" value="CADHERIN_2"/>
    <property type="match status" value="5"/>
</dbReference>
<sequence>PSPYFDINTTTGSLYVSGPLDRENPEIFKSSGTLILQVVAEEDGRDFGDSKPKSTLMLTIVITDVDDEKPRCNQTLYEAKIFEDAQRMIPLVFTNAQDLVVYDNDEGPNGQFELSIVGPNSLFDINPKKILNVGTVIVRLQESNVLDFERQKVLWLQSVLSPTVTHAGKTPACDIRVQILDSNDNVPQFSHKSYYGVVMENSKPGTSIINVTAFDLDTAEYGPLIYSLHGPGSDLFHIDDHVGTVRTKRTLDRERKSEYELTVTVQDENGKGHKNSTNLKIYVADDNDNAPKFKSSLYVVYLYENSVEFSAVGNGSREFMVEAFDADQPHTANSNITYTIDRNDEDQNHGHLYFLIDESSGRIKVRPPGVDLESMRDNLFNLTVSAHDQNKIRPLFSSVQVLVYVNDTNDNRPTFDRRIYNISILENATYPYNLAQLKAIDNDRSYFNSLIAYRIVNVQDKFTIHPEIGVLSLSESVKFDREAANNRHYRLNISATDQGIPSNTGFTIISINVVDINDKPPVFREKSHHVNVKEDARHGKILLNLTAVDPDEDVHLFYYVAGFEDAKTEGGTMVDRNK</sequence>
<keyword evidence="2" id="KW-0812">Transmembrane</keyword>
<feature type="domain" description="Cadherin" evidence="9">
    <location>
        <begin position="4"/>
        <end position="72"/>
    </location>
</feature>
<accession>A0A915HUI9</accession>
<evidence type="ECO:0000256" key="3">
    <source>
        <dbReference type="ARBA" id="ARBA00022729"/>
    </source>
</evidence>
<evidence type="ECO:0000313" key="10">
    <source>
        <dbReference type="Proteomes" id="UP000887565"/>
    </source>
</evidence>
<dbReference type="PANTHER" id="PTHR24027">
    <property type="entry name" value="CADHERIN-23"/>
    <property type="match status" value="1"/>
</dbReference>
<organism evidence="10 11">
    <name type="scientific">Romanomermis culicivorax</name>
    <name type="common">Nematode worm</name>
    <dbReference type="NCBI Taxonomy" id="13658"/>
    <lineage>
        <taxon>Eukaryota</taxon>
        <taxon>Metazoa</taxon>
        <taxon>Ecdysozoa</taxon>
        <taxon>Nematoda</taxon>
        <taxon>Enoplea</taxon>
        <taxon>Dorylaimia</taxon>
        <taxon>Mermithida</taxon>
        <taxon>Mermithoidea</taxon>
        <taxon>Mermithidae</taxon>
        <taxon>Romanomermis</taxon>
    </lineage>
</organism>
<dbReference type="FunFam" id="2.60.40.60:FF:000104">
    <property type="entry name" value="cadherin-23 isoform X1"/>
    <property type="match status" value="1"/>
</dbReference>
<evidence type="ECO:0000256" key="8">
    <source>
        <dbReference type="PROSITE-ProRule" id="PRU00043"/>
    </source>
</evidence>
<keyword evidence="7" id="KW-0472">Membrane</keyword>
<evidence type="ECO:0000256" key="5">
    <source>
        <dbReference type="ARBA" id="ARBA00022837"/>
    </source>
</evidence>
<dbReference type="WBParaSite" id="nRc.2.0.1.t05040-RA">
    <property type="protein sequence ID" value="nRc.2.0.1.t05040-RA"/>
    <property type="gene ID" value="nRc.2.0.1.g05040"/>
</dbReference>
<dbReference type="InterPro" id="IPR015919">
    <property type="entry name" value="Cadherin-like_sf"/>
</dbReference>
<dbReference type="Proteomes" id="UP000887565">
    <property type="component" value="Unplaced"/>
</dbReference>
<dbReference type="GO" id="GO:0005509">
    <property type="term" value="F:calcium ion binding"/>
    <property type="evidence" value="ECO:0007669"/>
    <property type="project" value="UniProtKB-UniRule"/>
</dbReference>
<dbReference type="GO" id="GO:0016477">
    <property type="term" value="P:cell migration"/>
    <property type="evidence" value="ECO:0007669"/>
    <property type="project" value="TreeGrafter"/>
</dbReference>
<evidence type="ECO:0000256" key="6">
    <source>
        <dbReference type="ARBA" id="ARBA00022989"/>
    </source>
</evidence>
<feature type="domain" description="Cadherin" evidence="9">
    <location>
        <begin position="73"/>
        <end position="189"/>
    </location>
</feature>
<keyword evidence="3" id="KW-0732">Signal</keyword>
<dbReference type="OMA" id="TTSISEX"/>
<keyword evidence="4" id="KW-0677">Repeat</keyword>
<dbReference type="GO" id="GO:0045296">
    <property type="term" value="F:cadherin binding"/>
    <property type="evidence" value="ECO:0007669"/>
    <property type="project" value="TreeGrafter"/>
</dbReference>
<reference evidence="11" key="1">
    <citation type="submission" date="2022-11" db="UniProtKB">
        <authorList>
            <consortium name="WormBaseParasite"/>
        </authorList>
    </citation>
    <scope>IDENTIFICATION</scope>
</reference>
<dbReference type="PROSITE" id="PS00232">
    <property type="entry name" value="CADHERIN_1"/>
    <property type="match status" value="3"/>
</dbReference>
<evidence type="ECO:0000256" key="2">
    <source>
        <dbReference type="ARBA" id="ARBA00022692"/>
    </source>
</evidence>
<keyword evidence="5 8" id="KW-0106">Calcium</keyword>
<feature type="domain" description="Cadherin" evidence="9">
    <location>
        <begin position="416"/>
        <end position="523"/>
    </location>
</feature>
<keyword evidence="6" id="KW-1133">Transmembrane helix</keyword>
<protein>
    <submittedName>
        <fullName evidence="11">Cadherin domain-containing protein</fullName>
    </submittedName>
</protein>
<dbReference type="Pfam" id="PF00028">
    <property type="entry name" value="Cadherin"/>
    <property type="match status" value="3"/>
</dbReference>
<dbReference type="PANTHER" id="PTHR24027:SF438">
    <property type="entry name" value="CADHERIN 23"/>
    <property type="match status" value="1"/>
</dbReference>